<feature type="domain" description="DNA helicase Pif1-like 2B" evidence="4">
    <location>
        <begin position="631"/>
        <end position="677"/>
    </location>
</feature>
<dbReference type="SUPFAM" id="SSF52540">
    <property type="entry name" value="P-loop containing nucleoside triphosphate hydrolases"/>
    <property type="match status" value="2"/>
</dbReference>
<evidence type="ECO:0000313" key="6">
    <source>
        <dbReference type="Proteomes" id="UP000467841"/>
    </source>
</evidence>
<proteinExistence type="inferred from homology"/>
<comment type="cofactor">
    <cofactor evidence="1">
        <name>Mg(2+)</name>
        <dbReference type="ChEBI" id="CHEBI:18420"/>
    </cofactor>
</comment>
<evidence type="ECO:0000313" key="5">
    <source>
        <dbReference type="EMBL" id="CAA7060906.1"/>
    </source>
</evidence>
<dbReference type="GO" id="GO:0000723">
    <property type="term" value="P:telomere maintenance"/>
    <property type="evidence" value="ECO:0007669"/>
    <property type="project" value="InterPro"/>
</dbReference>
<feature type="region of interest" description="Disordered" evidence="2">
    <location>
        <begin position="600"/>
        <end position="625"/>
    </location>
</feature>
<dbReference type="InterPro" id="IPR010285">
    <property type="entry name" value="DNA_helicase_pif1-like_DEAD"/>
</dbReference>
<feature type="domain" description="DNA helicase Pif1-like DEAD-box helicase" evidence="3">
    <location>
        <begin position="358"/>
        <end position="517"/>
    </location>
</feature>
<comment type="similarity">
    <text evidence="1">Belongs to the helicase family.</text>
</comment>
<dbReference type="EMBL" id="CACVBM020001840">
    <property type="protein sequence ID" value="CAA7060906.1"/>
    <property type="molecule type" value="Genomic_DNA"/>
</dbReference>
<evidence type="ECO:0000256" key="2">
    <source>
        <dbReference type="SAM" id="MobiDB-lite"/>
    </source>
</evidence>
<evidence type="ECO:0000259" key="3">
    <source>
        <dbReference type="Pfam" id="PF05970"/>
    </source>
</evidence>
<dbReference type="Proteomes" id="UP000467841">
    <property type="component" value="Unassembled WGS sequence"/>
</dbReference>
<evidence type="ECO:0000256" key="1">
    <source>
        <dbReference type="RuleBase" id="RU363044"/>
    </source>
</evidence>
<keyword evidence="1" id="KW-0233">DNA recombination</keyword>
<accession>A0A6D2KVH6</accession>
<dbReference type="EC" id="5.6.2.3" evidence="1"/>
<dbReference type="PANTHER" id="PTHR10492:SF90">
    <property type="entry name" value="ATP-DEPENDENT DNA HELICASE"/>
    <property type="match status" value="1"/>
</dbReference>
<dbReference type="GO" id="GO:0043139">
    <property type="term" value="F:5'-3' DNA helicase activity"/>
    <property type="evidence" value="ECO:0007669"/>
    <property type="project" value="UniProtKB-EC"/>
</dbReference>
<dbReference type="GO" id="GO:0005524">
    <property type="term" value="F:ATP binding"/>
    <property type="evidence" value="ECO:0007669"/>
    <property type="project" value="UniProtKB-KW"/>
</dbReference>
<dbReference type="OrthoDB" id="1110995at2759"/>
<dbReference type="InterPro" id="IPR049163">
    <property type="entry name" value="Pif1-like_2B_dom"/>
</dbReference>
<keyword evidence="1" id="KW-0378">Hydrolase</keyword>
<dbReference type="GO" id="GO:0016787">
    <property type="term" value="F:hydrolase activity"/>
    <property type="evidence" value="ECO:0007669"/>
    <property type="project" value="UniProtKB-KW"/>
</dbReference>
<keyword evidence="1" id="KW-0234">DNA repair</keyword>
<dbReference type="FunFam" id="3.40.50.300:FF:002884">
    <property type="entry name" value="ATP-dependent DNA helicase"/>
    <property type="match status" value="1"/>
</dbReference>
<sequence length="796" mass="90345">MKLDNRNVVPHNLSLLRKYKAHINVEWCCKTSAIKYLFKYIAKGVDKATIAIESSKKESKKKSGDKSEKQPINEINEYLDCRFLSAYEAAWRLFGFPVHHNEPAVIKLTIHLPGQHRLMFDGKTDLRTILSTEDIERTMFTAWMEANVLYEEARSLTFVEFPTRGPTSFKDIYSVGGVTYEKFQQACYARGLLDDDKEWHDALDEPSQWASGSQMRKLFVTILLYCQVADPLSLWKHVWKHLAEDILYKKEKELTFTALNLNEAQLQQYTLMEVEKLLKQNDKSLADFAGMPLPDKTILRDINNTVLRQELNFDKYKEKKEHDRMFDLLNVDQENIYAAVLESVEKKLGKLFFVYGPASAGIAALLLPGGRTAHSRFKIPLSVGEETICDIKGGTMLAGLIDKADLIIWDEAPMTHRHAFEAVDRTLRDLLSAEDESAAEKTFGGKTVLLGGDFRQILPVVQQGGRQDTVSSSISRSYLWNSCSVFTLTTNMRLRDEDREFAAWILRVGNGTAEKAQAAEEAQGESETVLVHPEFILPNTEDHLHAITDAAYPNFIHHYQNHDYLTERAILTPRNDTVHEINTYMLSKVQSEMKEYLSSDSIETEAKPAVKSSSSDSSETEAKPADNYTQEYLNSLEFPGIQNHRLCLKVGVLVMLLRNLNQKNGLCNGTRLVITRLGDKVIEAEILTGTHIGEKVLIPRITLSPTDHKHPFTLRRRQFPVRLCYAMTINKSQGQSLKQVALYLPKPVFTHGQLYVALSRVTSPGGLKILQYTSGKTGEEDVTNIVYREIFNNLPI</sequence>
<dbReference type="AlphaFoldDB" id="A0A6D2KVH6"/>
<dbReference type="CDD" id="cd18809">
    <property type="entry name" value="SF1_C_RecD"/>
    <property type="match status" value="1"/>
</dbReference>
<comment type="caution">
    <text evidence="5">The sequence shown here is derived from an EMBL/GenBank/DDBJ whole genome shotgun (WGS) entry which is preliminary data.</text>
</comment>
<keyword evidence="1" id="KW-0227">DNA damage</keyword>
<keyword evidence="6" id="KW-1185">Reference proteome</keyword>
<dbReference type="Pfam" id="PF21530">
    <property type="entry name" value="Pif1_2B_dom"/>
    <property type="match status" value="1"/>
</dbReference>
<comment type="catalytic activity">
    <reaction evidence="1">
        <text>ATP + H2O = ADP + phosphate + H(+)</text>
        <dbReference type="Rhea" id="RHEA:13065"/>
        <dbReference type="ChEBI" id="CHEBI:15377"/>
        <dbReference type="ChEBI" id="CHEBI:15378"/>
        <dbReference type="ChEBI" id="CHEBI:30616"/>
        <dbReference type="ChEBI" id="CHEBI:43474"/>
        <dbReference type="ChEBI" id="CHEBI:456216"/>
        <dbReference type="EC" id="5.6.2.3"/>
    </reaction>
</comment>
<reference evidence="5" key="1">
    <citation type="submission" date="2020-01" db="EMBL/GenBank/DDBJ databases">
        <authorList>
            <person name="Mishra B."/>
        </authorList>
    </citation>
    <scope>NUCLEOTIDE SEQUENCE [LARGE SCALE GENOMIC DNA]</scope>
</reference>
<dbReference type="InterPro" id="IPR027417">
    <property type="entry name" value="P-loop_NTPase"/>
</dbReference>
<keyword evidence="1" id="KW-0067">ATP-binding</keyword>
<protein>
    <recommendedName>
        <fullName evidence="1">ATP-dependent DNA helicase</fullName>
        <ecNumber evidence="1">5.6.2.3</ecNumber>
    </recommendedName>
</protein>
<dbReference type="Gene3D" id="3.40.50.300">
    <property type="entry name" value="P-loop containing nucleotide triphosphate hydrolases"/>
    <property type="match status" value="2"/>
</dbReference>
<organism evidence="5 6">
    <name type="scientific">Microthlaspi erraticum</name>
    <dbReference type="NCBI Taxonomy" id="1685480"/>
    <lineage>
        <taxon>Eukaryota</taxon>
        <taxon>Viridiplantae</taxon>
        <taxon>Streptophyta</taxon>
        <taxon>Embryophyta</taxon>
        <taxon>Tracheophyta</taxon>
        <taxon>Spermatophyta</taxon>
        <taxon>Magnoliopsida</taxon>
        <taxon>eudicotyledons</taxon>
        <taxon>Gunneridae</taxon>
        <taxon>Pentapetalae</taxon>
        <taxon>rosids</taxon>
        <taxon>malvids</taxon>
        <taxon>Brassicales</taxon>
        <taxon>Brassicaceae</taxon>
        <taxon>Coluteocarpeae</taxon>
        <taxon>Microthlaspi</taxon>
    </lineage>
</organism>
<keyword evidence="1" id="KW-0547">Nucleotide-binding</keyword>
<dbReference type="Gene3D" id="2.30.30.940">
    <property type="match status" value="1"/>
</dbReference>
<name>A0A6D2KVH6_9BRAS</name>
<dbReference type="GO" id="GO:0006310">
    <property type="term" value="P:DNA recombination"/>
    <property type="evidence" value="ECO:0007669"/>
    <property type="project" value="UniProtKB-KW"/>
</dbReference>
<evidence type="ECO:0000259" key="4">
    <source>
        <dbReference type="Pfam" id="PF21530"/>
    </source>
</evidence>
<dbReference type="GO" id="GO:0006281">
    <property type="term" value="P:DNA repair"/>
    <property type="evidence" value="ECO:0007669"/>
    <property type="project" value="UniProtKB-KW"/>
</dbReference>
<dbReference type="Pfam" id="PF05970">
    <property type="entry name" value="PIF1"/>
    <property type="match status" value="1"/>
</dbReference>
<dbReference type="PANTHER" id="PTHR10492">
    <property type="match status" value="1"/>
</dbReference>
<gene>
    <name evidence="5" type="ORF">MERR_LOCUS48142</name>
</gene>
<keyword evidence="1" id="KW-0347">Helicase</keyword>